<reference evidence="2 3" key="1">
    <citation type="submission" date="2022-09" db="EMBL/GenBank/DDBJ databases">
        <authorList>
            <person name="Palmer J.M."/>
        </authorList>
    </citation>
    <scope>NUCLEOTIDE SEQUENCE [LARGE SCALE GENOMIC DNA]</scope>
    <source>
        <strain evidence="2 3">DSM 7382</strain>
    </source>
</reference>
<dbReference type="EMBL" id="JASBNA010000038">
    <property type="protein sequence ID" value="KAK7681990.1"/>
    <property type="molecule type" value="Genomic_DNA"/>
</dbReference>
<sequence length="239" mass="26721">MDADSLLESPRNSNLKYIAGQGSKHACQTVKETKTRQLVHIIDGEDIGTYDFSDLAPTPVYASLNASLTYSKPHLQDESRPPFLDLQCKPEGNEFASSTPSHIPGSWHTISSYCSETPQIQVVEHVELPLLDTRRPRPVPLQPPFESGGSQMPIGTGRPKSKPRSQHDEDDDTFAFLPKGTSLRDHAERIYRKATKPIQLGSSAIESEARTSITYHNNLSISQRRAIIQQVCRRFTRNL</sequence>
<dbReference type="AlphaFoldDB" id="A0AAW0FKN3"/>
<feature type="region of interest" description="Disordered" evidence="1">
    <location>
        <begin position="134"/>
        <end position="177"/>
    </location>
</feature>
<evidence type="ECO:0000256" key="1">
    <source>
        <dbReference type="SAM" id="MobiDB-lite"/>
    </source>
</evidence>
<organism evidence="2 3">
    <name type="scientific">Cerrena zonata</name>
    <dbReference type="NCBI Taxonomy" id="2478898"/>
    <lineage>
        <taxon>Eukaryota</taxon>
        <taxon>Fungi</taxon>
        <taxon>Dikarya</taxon>
        <taxon>Basidiomycota</taxon>
        <taxon>Agaricomycotina</taxon>
        <taxon>Agaricomycetes</taxon>
        <taxon>Polyporales</taxon>
        <taxon>Cerrenaceae</taxon>
        <taxon>Cerrena</taxon>
    </lineage>
</organism>
<comment type="caution">
    <text evidence="2">The sequence shown here is derived from an EMBL/GenBank/DDBJ whole genome shotgun (WGS) entry which is preliminary data.</text>
</comment>
<name>A0AAW0FKN3_9APHY</name>
<evidence type="ECO:0000313" key="3">
    <source>
        <dbReference type="Proteomes" id="UP001385951"/>
    </source>
</evidence>
<accession>A0AAW0FKN3</accession>
<keyword evidence="3" id="KW-1185">Reference proteome</keyword>
<proteinExistence type="predicted"/>
<evidence type="ECO:0000313" key="2">
    <source>
        <dbReference type="EMBL" id="KAK7681990.1"/>
    </source>
</evidence>
<dbReference type="Proteomes" id="UP001385951">
    <property type="component" value="Unassembled WGS sequence"/>
</dbReference>
<protein>
    <submittedName>
        <fullName evidence="2">Uncharacterized protein</fullName>
    </submittedName>
</protein>
<gene>
    <name evidence="2" type="ORF">QCA50_014954</name>
</gene>